<gene>
    <name evidence="1" type="primary">Necator_chrV.g18411</name>
    <name evidence="1" type="ORF">RB195_013620</name>
</gene>
<evidence type="ECO:0008006" key="3">
    <source>
        <dbReference type="Google" id="ProtNLM"/>
    </source>
</evidence>
<evidence type="ECO:0000313" key="2">
    <source>
        <dbReference type="Proteomes" id="UP001303046"/>
    </source>
</evidence>
<accession>A0ABR1DXZ7</accession>
<name>A0ABR1DXZ7_NECAM</name>
<sequence length="223" mass="25770">MSKIPSQRVVIVGIDANARMGLELQSDVLGKWYYAAERTSDNGDRLVDLCEQTGLIIASTFKRNHRRHQLTRQRSTLLTPEEQRKQKMRTLKLQLDYVLARNVPQSDVRKSRAVWDVAFDSDNRPVLLSFKIRFHKRNRGIPLQPKIDMAGLKDDECRTKFRQRVSIHVGVRAKKKLRDADSFTKCIQDAARETLPVLLPRKKFAFAFAETKSTYNTVCVAQR</sequence>
<dbReference type="InterPro" id="IPR036691">
    <property type="entry name" value="Endo/exonu/phosph_ase_sf"/>
</dbReference>
<organism evidence="1 2">
    <name type="scientific">Necator americanus</name>
    <name type="common">Human hookworm</name>
    <dbReference type="NCBI Taxonomy" id="51031"/>
    <lineage>
        <taxon>Eukaryota</taxon>
        <taxon>Metazoa</taxon>
        <taxon>Ecdysozoa</taxon>
        <taxon>Nematoda</taxon>
        <taxon>Chromadorea</taxon>
        <taxon>Rhabditida</taxon>
        <taxon>Rhabditina</taxon>
        <taxon>Rhabditomorpha</taxon>
        <taxon>Strongyloidea</taxon>
        <taxon>Ancylostomatidae</taxon>
        <taxon>Bunostominae</taxon>
        <taxon>Necator</taxon>
    </lineage>
</organism>
<reference evidence="1 2" key="1">
    <citation type="submission" date="2023-08" db="EMBL/GenBank/DDBJ databases">
        <title>A Necator americanus chromosomal reference genome.</title>
        <authorList>
            <person name="Ilik V."/>
            <person name="Petrzelkova K.J."/>
            <person name="Pardy F."/>
            <person name="Fuh T."/>
            <person name="Niatou-Singa F.S."/>
            <person name="Gouil Q."/>
            <person name="Baker L."/>
            <person name="Ritchie M.E."/>
            <person name="Jex A.R."/>
            <person name="Gazzola D."/>
            <person name="Li H."/>
            <person name="Toshio Fujiwara R."/>
            <person name="Zhan B."/>
            <person name="Aroian R.V."/>
            <person name="Pafco B."/>
            <person name="Schwarz E.M."/>
        </authorList>
    </citation>
    <scope>NUCLEOTIDE SEQUENCE [LARGE SCALE GENOMIC DNA]</scope>
    <source>
        <strain evidence="1 2">Aroian</strain>
        <tissue evidence="1">Whole animal</tissue>
    </source>
</reference>
<proteinExistence type="predicted"/>
<protein>
    <recommendedName>
        <fullName evidence="3">RRXRR domain-containing protein</fullName>
    </recommendedName>
</protein>
<keyword evidence="2" id="KW-1185">Reference proteome</keyword>
<evidence type="ECO:0000313" key="1">
    <source>
        <dbReference type="EMBL" id="KAK6754741.1"/>
    </source>
</evidence>
<dbReference type="EMBL" id="JAVFWL010000005">
    <property type="protein sequence ID" value="KAK6754741.1"/>
    <property type="molecule type" value="Genomic_DNA"/>
</dbReference>
<comment type="caution">
    <text evidence="1">The sequence shown here is derived from an EMBL/GenBank/DDBJ whole genome shotgun (WGS) entry which is preliminary data.</text>
</comment>
<dbReference type="Proteomes" id="UP001303046">
    <property type="component" value="Unassembled WGS sequence"/>
</dbReference>
<dbReference type="Gene3D" id="3.60.10.10">
    <property type="entry name" value="Endonuclease/exonuclease/phosphatase"/>
    <property type="match status" value="1"/>
</dbReference>